<evidence type="ECO:0000313" key="1">
    <source>
        <dbReference type="Proteomes" id="UP000887540"/>
    </source>
</evidence>
<sequence>MLAYVLDGFYHQCNDICICSIEGICYTQTSYYALVNLVPFCEHGQCYVYAAPTVTELYTPLKMENNTIYHQPNLDNTSVDTAYNKSSAAFIIDSNGYCPNLCIRGEDGKFYEPLNDNDDFYVQFLPFCDDYGCHMYAAVYEDKGDPLKLKNGPTIHMPNTYKRSVGTNTTYLKAAAVSCFTCAEIKNEYAFGPTVSREQKLLLPYPTLYYNANGTNLTLIDVLEEDIVGDAPGVAYSVITEFCKMAWKGFNPSWV</sequence>
<reference evidence="2" key="1">
    <citation type="submission" date="2022-11" db="UniProtKB">
        <authorList>
            <consortium name="WormBaseParasite"/>
        </authorList>
    </citation>
    <scope>IDENTIFICATION</scope>
</reference>
<evidence type="ECO:0000313" key="2">
    <source>
        <dbReference type="WBParaSite" id="ACRNAN_scaffold3045.g14231.t1"/>
    </source>
</evidence>
<dbReference type="WBParaSite" id="ACRNAN_scaffold3045.g14231.t1">
    <property type="protein sequence ID" value="ACRNAN_scaffold3045.g14231.t1"/>
    <property type="gene ID" value="ACRNAN_scaffold3045.g14231"/>
</dbReference>
<name>A0A914DM47_9BILA</name>
<accession>A0A914DM47</accession>
<protein>
    <submittedName>
        <fullName evidence="2">Uncharacterized protein</fullName>
    </submittedName>
</protein>
<organism evidence="1 2">
    <name type="scientific">Acrobeloides nanus</name>
    <dbReference type="NCBI Taxonomy" id="290746"/>
    <lineage>
        <taxon>Eukaryota</taxon>
        <taxon>Metazoa</taxon>
        <taxon>Ecdysozoa</taxon>
        <taxon>Nematoda</taxon>
        <taxon>Chromadorea</taxon>
        <taxon>Rhabditida</taxon>
        <taxon>Tylenchina</taxon>
        <taxon>Cephalobomorpha</taxon>
        <taxon>Cephaloboidea</taxon>
        <taxon>Cephalobidae</taxon>
        <taxon>Acrobeloides</taxon>
    </lineage>
</organism>
<proteinExistence type="predicted"/>
<dbReference type="AlphaFoldDB" id="A0A914DM47"/>
<keyword evidence="1" id="KW-1185">Reference proteome</keyword>
<dbReference type="Proteomes" id="UP000887540">
    <property type="component" value="Unplaced"/>
</dbReference>